<comment type="caution">
    <text evidence="2">The sequence shown here is derived from an EMBL/GenBank/DDBJ whole genome shotgun (WGS) entry which is preliminary data.</text>
</comment>
<evidence type="ECO:0000256" key="1">
    <source>
        <dbReference type="SAM" id="MobiDB-lite"/>
    </source>
</evidence>
<keyword evidence="3" id="KW-1185">Reference proteome</keyword>
<gene>
    <name evidence="2" type="ORF">M0R45_034734</name>
</gene>
<reference evidence="2 3" key="1">
    <citation type="journal article" date="2023" name="G3 (Bethesda)">
        <title>A chromosome-length genome assembly and annotation of blackberry (Rubus argutus, cv. 'Hillquist').</title>
        <authorList>
            <person name="Bruna T."/>
            <person name="Aryal R."/>
            <person name="Dudchenko O."/>
            <person name="Sargent D.J."/>
            <person name="Mead D."/>
            <person name="Buti M."/>
            <person name="Cavallini A."/>
            <person name="Hytonen T."/>
            <person name="Andres J."/>
            <person name="Pham M."/>
            <person name="Weisz D."/>
            <person name="Mascagni F."/>
            <person name="Usai G."/>
            <person name="Natali L."/>
            <person name="Bassil N."/>
            <person name="Fernandez G.E."/>
            <person name="Lomsadze A."/>
            <person name="Armour M."/>
            <person name="Olukolu B."/>
            <person name="Poorten T."/>
            <person name="Britton C."/>
            <person name="Davik J."/>
            <person name="Ashrafi H."/>
            <person name="Aiden E.L."/>
            <person name="Borodovsky M."/>
            <person name="Worthington M."/>
        </authorList>
    </citation>
    <scope>NUCLEOTIDE SEQUENCE [LARGE SCALE GENOMIC DNA]</scope>
    <source>
        <strain evidence="2">PI 553951</strain>
    </source>
</reference>
<sequence length="89" mass="9906">MQRKFGSLPLEISGSSSSFEQSTHLRRSCNRKLLNLIAMESSGFLRWLSEMEVRWSSAGLRRSSDGIAGVARARVHEQQMGSVFAFLGS</sequence>
<dbReference type="Proteomes" id="UP001457282">
    <property type="component" value="Unassembled WGS sequence"/>
</dbReference>
<dbReference type="AlphaFoldDB" id="A0AAW1VSQ4"/>
<name>A0AAW1VSQ4_RUBAR</name>
<dbReference type="EMBL" id="JBEDUW010000007">
    <property type="protein sequence ID" value="KAK9910790.1"/>
    <property type="molecule type" value="Genomic_DNA"/>
</dbReference>
<organism evidence="2 3">
    <name type="scientific">Rubus argutus</name>
    <name type="common">Southern blackberry</name>
    <dbReference type="NCBI Taxonomy" id="59490"/>
    <lineage>
        <taxon>Eukaryota</taxon>
        <taxon>Viridiplantae</taxon>
        <taxon>Streptophyta</taxon>
        <taxon>Embryophyta</taxon>
        <taxon>Tracheophyta</taxon>
        <taxon>Spermatophyta</taxon>
        <taxon>Magnoliopsida</taxon>
        <taxon>eudicotyledons</taxon>
        <taxon>Gunneridae</taxon>
        <taxon>Pentapetalae</taxon>
        <taxon>rosids</taxon>
        <taxon>fabids</taxon>
        <taxon>Rosales</taxon>
        <taxon>Rosaceae</taxon>
        <taxon>Rosoideae</taxon>
        <taxon>Rosoideae incertae sedis</taxon>
        <taxon>Rubus</taxon>
    </lineage>
</organism>
<evidence type="ECO:0000313" key="2">
    <source>
        <dbReference type="EMBL" id="KAK9910790.1"/>
    </source>
</evidence>
<accession>A0AAW1VSQ4</accession>
<feature type="region of interest" description="Disordered" evidence="1">
    <location>
        <begin position="1"/>
        <end position="23"/>
    </location>
</feature>
<proteinExistence type="predicted"/>
<evidence type="ECO:0000313" key="3">
    <source>
        <dbReference type="Proteomes" id="UP001457282"/>
    </source>
</evidence>
<feature type="compositionally biased region" description="Low complexity" evidence="1">
    <location>
        <begin position="1"/>
        <end position="22"/>
    </location>
</feature>
<protein>
    <submittedName>
        <fullName evidence="2">Uncharacterized protein</fullName>
    </submittedName>
</protein>